<name>A0AAJ0EVF9_9PEZI</name>
<organism evidence="1 2">
    <name type="scientific">Colletotrichum godetiae</name>
    <dbReference type="NCBI Taxonomy" id="1209918"/>
    <lineage>
        <taxon>Eukaryota</taxon>
        <taxon>Fungi</taxon>
        <taxon>Dikarya</taxon>
        <taxon>Ascomycota</taxon>
        <taxon>Pezizomycotina</taxon>
        <taxon>Sordariomycetes</taxon>
        <taxon>Hypocreomycetidae</taxon>
        <taxon>Glomerellales</taxon>
        <taxon>Glomerellaceae</taxon>
        <taxon>Colletotrichum</taxon>
        <taxon>Colletotrichum acutatum species complex</taxon>
    </lineage>
</organism>
<accession>A0AAJ0EVF9</accession>
<dbReference type="GeneID" id="85450956"/>
<sequence>MPDCTHSTLVRAGVFDVALGYDDGIMSTGTRTATHFLPSAVATSTSPRYHRRFLDGIGVCARIRLLGSCAQHHSHILWYTHIHTRSLTHIAMQKGTREVECPSLRVSPVQNLMHGNI</sequence>
<dbReference type="EMBL" id="JAHMHR010000010">
    <property type="protein sequence ID" value="KAK1688704.1"/>
    <property type="molecule type" value="Genomic_DNA"/>
</dbReference>
<reference evidence="1" key="1">
    <citation type="submission" date="2021-06" db="EMBL/GenBank/DDBJ databases">
        <title>Comparative genomics, transcriptomics and evolutionary studies reveal genomic signatures of adaptation to plant cell wall in hemibiotrophic fungi.</title>
        <authorList>
            <consortium name="DOE Joint Genome Institute"/>
            <person name="Baroncelli R."/>
            <person name="Diaz J.F."/>
            <person name="Benocci T."/>
            <person name="Peng M."/>
            <person name="Battaglia E."/>
            <person name="Haridas S."/>
            <person name="Andreopoulos W."/>
            <person name="Labutti K."/>
            <person name="Pangilinan J."/>
            <person name="Floch G.L."/>
            <person name="Makela M.R."/>
            <person name="Henrissat B."/>
            <person name="Grigoriev I.V."/>
            <person name="Crouch J.A."/>
            <person name="De Vries R.P."/>
            <person name="Sukno S.A."/>
            <person name="Thon M.R."/>
        </authorList>
    </citation>
    <scope>NUCLEOTIDE SEQUENCE</scope>
    <source>
        <strain evidence="1">CBS 193.32</strain>
    </source>
</reference>
<evidence type="ECO:0000313" key="1">
    <source>
        <dbReference type="EMBL" id="KAK1688704.1"/>
    </source>
</evidence>
<comment type="caution">
    <text evidence="1">The sequence shown here is derived from an EMBL/GenBank/DDBJ whole genome shotgun (WGS) entry which is preliminary data.</text>
</comment>
<proteinExistence type="predicted"/>
<protein>
    <submittedName>
        <fullName evidence="1">Uncharacterized protein</fullName>
    </submittedName>
</protein>
<dbReference type="AlphaFoldDB" id="A0AAJ0EVF9"/>
<dbReference type="Proteomes" id="UP001224890">
    <property type="component" value="Unassembled WGS sequence"/>
</dbReference>
<keyword evidence="2" id="KW-1185">Reference proteome</keyword>
<evidence type="ECO:0000313" key="2">
    <source>
        <dbReference type="Proteomes" id="UP001224890"/>
    </source>
</evidence>
<dbReference type="RefSeq" id="XP_060432399.1">
    <property type="nucleotide sequence ID" value="XM_060566430.1"/>
</dbReference>
<gene>
    <name evidence="1" type="ORF">BDP55DRAFT_27294</name>
</gene>